<accession>A0ABV3X4K2</accession>
<evidence type="ECO:0000313" key="2">
    <source>
        <dbReference type="Proteomes" id="UP001559623"/>
    </source>
</evidence>
<dbReference type="Proteomes" id="UP001559623">
    <property type="component" value="Unassembled WGS sequence"/>
</dbReference>
<sequence>MHPIYFYRDKNGKRPLAEYLAALAQKGDKNSRIKLSKIRAYMKILSIYGTQAGEPYIKHIDGDIWELRPIRDRILFAAWYQGGFVLLHHFLKKTQKTPKREIETAKRNLADLMERSVDYE</sequence>
<proteinExistence type="predicted"/>
<organism evidence="1 2">
    <name type="scientific">Selenomonas sputigena</name>
    <dbReference type="NCBI Taxonomy" id="69823"/>
    <lineage>
        <taxon>Bacteria</taxon>
        <taxon>Bacillati</taxon>
        <taxon>Bacillota</taxon>
        <taxon>Negativicutes</taxon>
        <taxon>Selenomonadales</taxon>
        <taxon>Selenomonadaceae</taxon>
        <taxon>Selenomonas</taxon>
    </lineage>
</organism>
<keyword evidence="2" id="KW-1185">Reference proteome</keyword>
<comment type="caution">
    <text evidence="1">The sequence shown here is derived from an EMBL/GenBank/DDBJ whole genome shotgun (WGS) entry which is preliminary data.</text>
</comment>
<reference evidence="1 2" key="1">
    <citation type="submission" date="2023-04" db="EMBL/GenBank/DDBJ databases">
        <title>Genome Sequence of Selenomonas sputigena ATCC 33150.</title>
        <authorList>
            <person name="Miller D.P."/>
            <person name="Anvari S."/>
            <person name="Polson S.W."/>
            <person name="Macdonald M."/>
            <person name="Mcdowell J.V."/>
        </authorList>
    </citation>
    <scope>NUCLEOTIDE SEQUENCE [LARGE SCALE GENOMIC DNA]</scope>
    <source>
        <strain evidence="1 2">ATCC 33150</strain>
    </source>
</reference>
<dbReference type="RefSeq" id="WP_368846768.1">
    <property type="nucleotide sequence ID" value="NZ_CP194411.1"/>
</dbReference>
<evidence type="ECO:0000313" key="1">
    <source>
        <dbReference type="EMBL" id="MEX5285038.1"/>
    </source>
</evidence>
<protein>
    <submittedName>
        <fullName evidence="1">Type II toxin-antitoxin system RelE/ParE family toxin</fullName>
    </submittedName>
</protein>
<gene>
    <name evidence="1" type="ORF">QCO44_05195</name>
</gene>
<dbReference type="InterPro" id="IPR009241">
    <property type="entry name" value="HigB-like"/>
</dbReference>
<name>A0ABV3X4K2_9FIRM</name>
<dbReference type="Pfam" id="PF05973">
    <property type="entry name" value="Gp49"/>
    <property type="match status" value="1"/>
</dbReference>
<dbReference type="EMBL" id="JARVLH010000003">
    <property type="protein sequence ID" value="MEX5285038.1"/>
    <property type="molecule type" value="Genomic_DNA"/>
</dbReference>